<dbReference type="GO" id="GO:0005737">
    <property type="term" value="C:cytoplasm"/>
    <property type="evidence" value="ECO:0007669"/>
    <property type="project" value="InterPro"/>
</dbReference>
<dbReference type="Gene3D" id="3.90.1640.10">
    <property type="entry name" value="inorganic pyrophosphatase (n-terminal core)"/>
    <property type="match status" value="1"/>
</dbReference>
<keyword evidence="4" id="KW-0378">Hydrolase</keyword>
<dbReference type="NCBIfam" id="NF003877">
    <property type="entry name" value="PRK05427.1"/>
    <property type="match status" value="1"/>
</dbReference>
<evidence type="ECO:0000256" key="7">
    <source>
        <dbReference type="ARBA" id="ARBA00047820"/>
    </source>
</evidence>
<gene>
    <name evidence="9" type="ORF">A2442_01055</name>
</gene>
<dbReference type="STRING" id="1797582.A2442_01055"/>
<dbReference type="FunFam" id="3.90.1640.10:FF:000001">
    <property type="entry name" value="Probable manganese-dependent inorganic pyrophosphatase"/>
    <property type="match status" value="1"/>
</dbReference>
<evidence type="ECO:0000259" key="8">
    <source>
        <dbReference type="SMART" id="SM01131"/>
    </source>
</evidence>
<dbReference type="InterPro" id="IPR038222">
    <property type="entry name" value="DHHA2_dom_sf"/>
</dbReference>
<dbReference type="Pfam" id="PF02833">
    <property type="entry name" value="DHHA2"/>
    <property type="match status" value="1"/>
</dbReference>
<evidence type="ECO:0000313" key="10">
    <source>
        <dbReference type="Proteomes" id="UP000179003"/>
    </source>
</evidence>
<dbReference type="Pfam" id="PF01368">
    <property type="entry name" value="DHH"/>
    <property type="match status" value="1"/>
</dbReference>
<dbReference type="Gene3D" id="3.10.310.20">
    <property type="entry name" value="DHHA2 domain"/>
    <property type="match status" value="1"/>
</dbReference>
<feature type="domain" description="DHHA2" evidence="8">
    <location>
        <begin position="182"/>
        <end position="309"/>
    </location>
</feature>
<comment type="catalytic activity">
    <reaction evidence="7">
        <text>diphosphate + H2O = 2 phosphate + H(+)</text>
        <dbReference type="Rhea" id="RHEA:24576"/>
        <dbReference type="ChEBI" id="CHEBI:15377"/>
        <dbReference type="ChEBI" id="CHEBI:15378"/>
        <dbReference type="ChEBI" id="CHEBI:33019"/>
        <dbReference type="ChEBI" id="CHEBI:43474"/>
        <dbReference type="EC" id="3.6.1.1"/>
    </reaction>
</comment>
<evidence type="ECO:0000256" key="5">
    <source>
        <dbReference type="ARBA" id="ARBA00023211"/>
    </source>
</evidence>
<dbReference type="InterPro" id="IPR038763">
    <property type="entry name" value="DHH_sf"/>
</dbReference>
<dbReference type="AlphaFoldDB" id="A0A1F5EIV5"/>
<comment type="caution">
    <text evidence="9">The sequence shown here is derived from an EMBL/GenBank/DDBJ whole genome shotgun (WGS) entry which is preliminary data.</text>
</comment>
<dbReference type="Proteomes" id="UP000179003">
    <property type="component" value="Unassembled WGS sequence"/>
</dbReference>
<dbReference type="PANTHER" id="PTHR12112:SF22">
    <property type="entry name" value="MANGANESE-DEPENDENT INORGANIC PYROPHOSPHATASE-RELATED"/>
    <property type="match status" value="1"/>
</dbReference>
<dbReference type="InterPro" id="IPR004097">
    <property type="entry name" value="DHHA2"/>
</dbReference>
<evidence type="ECO:0000313" key="9">
    <source>
        <dbReference type="EMBL" id="OGD67338.1"/>
    </source>
</evidence>
<dbReference type="GO" id="GO:0004427">
    <property type="term" value="F:inorganic diphosphate phosphatase activity"/>
    <property type="evidence" value="ECO:0007669"/>
    <property type="project" value="UniProtKB-EC"/>
</dbReference>
<protein>
    <recommendedName>
        <fullName evidence="2">inorganic diphosphatase</fullName>
        <ecNumber evidence="2">3.6.1.1</ecNumber>
    </recommendedName>
    <alternativeName>
        <fullName evidence="6">Pyrophosphate phospho-hydrolase</fullName>
    </alternativeName>
</protein>
<evidence type="ECO:0000256" key="6">
    <source>
        <dbReference type="ARBA" id="ARBA00032535"/>
    </source>
</evidence>
<sequence>MKYIIGHTNPDTDTICSAIVYQDFLSQKGVESKALSLGHLNNETKFIFEKFGITAPDHVHELPHGSEIILLDHNEEKQSIKNINDLDIVEIIDHHKVKIETDKPISILVKPLGSSCSIIAEKYFEKLGVGHPTLLKTNAILLIAGILSDTLFFRSPTTTQTDKDLVEKLNEIAQIEDLEKFSLEMFNAKSDLGEMPIEEVIKLDYKVFDFGGKNYGIGVMETTHKDYGINRKEEIVAKMKEIKEKDALAGIFFSIIDILNEENYTITPGEEESALFTKIFNAENQNGILFVDNLISRKKQIVPKFEEYFKN</sequence>
<dbReference type="PANTHER" id="PTHR12112">
    <property type="entry name" value="BNIP - RELATED"/>
    <property type="match status" value="1"/>
</dbReference>
<evidence type="ECO:0000256" key="2">
    <source>
        <dbReference type="ARBA" id="ARBA00012146"/>
    </source>
</evidence>
<dbReference type="EMBL" id="MFAE01000006">
    <property type="protein sequence ID" value="OGD67338.1"/>
    <property type="molecule type" value="Genomic_DNA"/>
</dbReference>
<dbReference type="InterPro" id="IPR001667">
    <property type="entry name" value="DDH_dom"/>
</dbReference>
<evidence type="ECO:0000256" key="4">
    <source>
        <dbReference type="ARBA" id="ARBA00022801"/>
    </source>
</evidence>
<accession>A0A1F5EIV5</accession>
<dbReference type="SMART" id="SM01131">
    <property type="entry name" value="DHHA2"/>
    <property type="match status" value="1"/>
</dbReference>
<name>A0A1F5EIV5_9BACT</name>
<organism evidence="9 10">
    <name type="scientific">Candidatus Campbellbacteria bacterium RIFOXYC2_FULL_35_25</name>
    <dbReference type="NCBI Taxonomy" id="1797582"/>
    <lineage>
        <taxon>Bacteria</taxon>
        <taxon>Candidatus Campbelliibacteriota</taxon>
    </lineage>
</organism>
<evidence type="ECO:0000256" key="3">
    <source>
        <dbReference type="ARBA" id="ARBA00022723"/>
    </source>
</evidence>
<dbReference type="SUPFAM" id="SSF64182">
    <property type="entry name" value="DHH phosphoesterases"/>
    <property type="match status" value="1"/>
</dbReference>
<reference evidence="9 10" key="1">
    <citation type="journal article" date="2016" name="Nat. Commun.">
        <title>Thousands of microbial genomes shed light on interconnected biogeochemical processes in an aquifer system.</title>
        <authorList>
            <person name="Anantharaman K."/>
            <person name="Brown C.T."/>
            <person name="Hug L.A."/>
            <person name="Sharon I."/>
            <person name="Castelle C.J."/>
            <person name="Probst A.J."/>
            <person name="Thomas B.C."/>
            <person name="Singh A."/>
            <person name="Wilkins M.J."/>
            <person name="Karaoz U."/>
            <person name="Brodie E.L."/>
            <person name="Williams K.H."/>
            <person name="Hubbard S.S."/>
            <person name="Banfield J.F."/>
        </authorList>
    </citation>
    <scope>NUCLEOTIDE SEQUENCE [LARGE SCALE GENOMIC DNA]</scope>
</reference>
<dbReference type="GO" id="GO:0046872">
    <property type="term" value="F:metal ion binding"/>
    <property type="evidence" value="ECO:0007669"/>
    <property type="project" value="UniProtKB-KW"/>
</dbReference>
<dbReference type="EC" id="3.6.1.1" evidence="2"/>
<proteinExistence type="predicted"/>
<keyword evidence="3" id="KW-0479">Metal-binding</keyword>
<keyword evidence="5" id="KW-0464">Manganese</keyword>
<evidence type="ECO:0000256" key="1">
    <source>
        <dbReference type="ARBA" id="ARBA00001936"/>
    </source>
</evidence>
<comment type="cofactor">
    <cofactor evidence="1">
        <name>Mn(2+)</name>
        <dbReference type="ChEBI" id="CHEBI:29035"/>
    </cofactor>
</comment>